<protein>
    <submittedName>
        <fullName evidence="1">Uncharacterized protein</fullName>
    </submittedName>
</protein>
<proteinExistence type="predicted"/>
<dbReference type="GeneID" id="66071971"/>
<reference evidence="1" key="1">
    <citation type="journal article" date="2021" name="Genome Biol. Evol.">
        <title>The assembled and annotated genome of the fairy-ring fungus Marasmius oreades.</title>
        <authorList>
            <person name="Hiltunen M."/>
            <person name="Ament-Velasquez S.L."/>
            <person name="Johannesson H."/>
        </authorList>
    </citation>
    <scope>NUCLEOTIDE SEQUENCE</scope>
    <source>
        <strain evidence="1">03SP1</strain>
    </source>
</reference>
<dbReference type="Pfam" id="PF26146">
    <property type="entry name" value="PI-PLC_X"/>
    <property type="match status" value="1"/>
</dbReference>
<dbReference type="SUPFAM" id="SSF51695">
    <property type="entry name" value="PLC-like phosphodiesterases"/>
    <property type="match status" value="1"/>
</dbReference>
<dbReference type="EMBL" id="CM032191">
    <property type="protein sequence ID" value="KAG7085328.1"/>
    <property type="molecule type" value="Genomic_DNA"/>
</dbReference>
<gene>
    <name evidence="1" type="ORF">E1B28_002895</name>
</gene>
<dbReference type="InterPro" id="IPR017946">
    <property type="entry name" value="PLC-like_Pdiesterase_TIM-brl"/>
</dbReference>
<dbReference type="AlphaFoldDB" id="A0A9P7RLF0"/>
<name>A0A9P7RLF0_9AGAR</name>
<dbReference type="Proteomes" id="UP001049176">
    <property type="component" value="Chromosome 11"/>
</dbReference>
<organism evidence="1 2">
    <name type="scientific">Marasmius oreades</name>
    <name type="common">fairy-ring Marasmius</name>
    <dbReference type="NCBI Taxonomy" id="181124"/>
    <lineage>
        <taxon>Eukaryota</taxon>
        <taxon>Fungi</taxon>
        <taxon>Dikarya</taxon>
        <taxon>Basidiomycota</taxon>
        <taxon>Agaricomycotina</taxon>
        <taxon>Agaricomycetes</taxon>
        <taxon>Agaricomycetidae</taxon>
        <taxon>Agaricales</taxon>
        <taxon>Marasmiineae</taxon>
        <taxon>Marasmiaceae</taxon>
        <taxon>Marasmius</taxon>
    </lineage>
</organism>
<keyword evidence="2" id="KW-1185">Reference proteome</keyword>
<comment type="caution">
    <text evidence="1">The sequence shown here is derived from an EMBL/GenBank/DDBJ whole genome shotgun (WGS) entry which is preliminary data.</text>
</comment>
<dbReference type="OrthoDB" id="7984201at2759"/>
<dbReference type="GO" id="GO:0008081">
    <property type="term" value="F:phosphoric diester hydrolase activity"/>
    <property type="evidence" value="ECO:0007669"/>
    <property type="project" value="InterPro"/>
</dbReference>
<dbReference type="RefSeq" id="XP_043001799.1">
    <property type="nucleotide sequence ID" value="XM_043159845.1"/>
</dbReference>
<dbReference type="KEGG" id="more:E1B28_002895"/>
<dbReference type="GO" id="GO:0006629">
    <property type="term" value="P:lipid metabolic process"/>
    <property type="evidence" value="ECO:0007669"/>
    <property type="project" value="InterPro"/>
</dbReference>
<evidence type="ECO:0000313" key="2">
    <source>
        <dbReference type="Proteomes" id="UP001049176"/>
    </source>
</evidence>
<accession>A0A9P7RLF0</accession>
<sequence length="76" mass="8105">MFVINHSLNVNILPIGDGVIVSDPVQAAETNGVQSIMNNVEGCKQFSAGRKPNFILIDFVEKGEAFKAADTLNGVT</sequence>
<evidence type="ECO:0000313" key="1">
    <source>
        <dbReference type="EMBL" id="KAG7085328.1"/>
    </source>
</evidence>